<dbReference type="PANTHER" id="PTHR30069:SF49">
    <property type="entry name" value="OUTER MEMBRANE PROTEIN C"/>
    <property type="match status" value="1"/>
</dbReference>
<keyword evidence="2" id="KW-0675">Receptor</keyword>
<accession>A0ABS6A3I7</accession>
<reference evidence="2 3" key="1">
    <citation type="submission" date="2021-05" db="EMBL/GenBank/DDBJ databases">
        <title>Draft genomes of bacteria isolated from model marine particles.</title>
        <authorList>
            <person name="Datta M.S."/>
            <person name="Schwartzman J.A."/>
            <person name="Enke T.N."/>
            <person name="Saavedra J."/>
            <person name="Cermak N."/>
            <person name="Cordero O.X."/>
        </authorList>
    </citation>
    <scope>NUCLEOTIDE SEQUENCE [LARGE SCALE GENOMIC DNA]</scope>
    <source>
        <strain evidence="2 3">D2M19</strain>
    </source>
</reference>
<sequence>MGGRGLEPIVRGQSQERVDVLLDGIRVEGACPNRMDPPTSRLSSALAPVLEVRTNNRTLRWGPIAGGQVIATTAAPKFNGQATTGQVTLGGSDNGSGKLVNAAVAVGNEDAWLRLSGGYDEADDYEDGDGNKVRSAYENAEGRVDAAWTAENGFFIKGMVSQQEESDVKYAGSGMDAPQTDTDIYRLEIGSPVAKGEWNLLAWQADVDHIMDNFSLRQAGMMKMQTNSITETRGLRFTLDQSPAGSTDWAIGADVETNDWDATLLNLTNPMPMTVSLMWPGVERERVGLFAEGFQRIAQDIKVGAGLRYDRVEMDATKAGSIASMNMTPAMLYQGAYGTTEVEVEDNNASGFVSGEWRLPQNQALTLTGSRSVRSPSVTERYLARNTMSDSWIGNPDLDTEKHHKLELALNGSKNQWSWKPVVWVDQVDDFVLRYKETQAQCGKSKGCTRYKNIDARLLGVEVNVGWTDGTWSSSSALASVRGENRDDNKALSQIPPVQFVQTLGWQSLGHSIEAQWQLARRQDRIDPLSGLDAGTSPGYGVFSLSGSHPLMEYLTFSWALDNLFDNTWAPHVSRANTDPFNASAVRVNEPGRTLRAALTARW</sequence>
<gene>
    <name evidence="2" type="ORF">KO508_01540</name>
</gene>
<dbReference type="InterPro" id="IPR000531">
    <property type="entry name" value="Beta-barrel_TonB"/>
</dbReference>
<dbReference type="InterPro" id="IPR039426">
    <property type="entry name" value="TonB-dep_rcpt-like"/>
</dbReference>
<organism evidence="2 3">
    <name type="scientific">Marinobacter salexigens</name>
    <dbReference type="NCBI Taxonomy" id="1925763"/>
    <lineage>
        <taxon>Bacteria</taxon>
        <taxon>Pseudomonadati</taxon>
        <taxon>Pseudomonadota</taxon>
        <taxon>Gammaproteobacteria</taxon>
        <taxon>Pseudomonadales</taxon>
        <taxon>Marinobacteraceae</taxon>
        <taxon>Marinobacter</taxon>
    </lineage>
</organism>
<dbReference type="Pfam" id="PF00593">
    <property type="entry name" value="TonB_dep_Rec_b-barrel"/>
    <property type="match status" value="1"/>
</dbReference>
<dbReference type="PANTHER" id="PTHR30069">
    <property type="entry name" value="TONB-DEPENDENT OUTER MEMBRANE RECEPTOR"/>
    <property type="match status" value="1"/>
</dbReference>
<dbReference type="EMBL" id="JAHKPV010000001">
    <property type="protein sequence ID" value="MBU2872676.1"/>
    <property type="molecule type" value="Genomic_DNA"/>
</dbReference>
<proteinExistence type="predicted"/>
<feature type="domain" description="TonB-dependent receptor-like beta-barrel" evidence="1">
    <location>
        <begin position="123"/>
        <end position="564"/>
    </location>
</feature>
<evidence type="ECO:0000313" key="2">
    <source>
        <dbReference type="EMBL" id="MBU2872676.1"/>
    </source>
</evidence>
<dbReference type="Proteomes" id="UP000753376">
    <property type="component" value="Unassembled WGS sequence"/>
</dbReference>
<comment type="caution">
    <text evidence="2">The sequence shown here is derived from an EMBL/GenBank/DDBJ whole genome shotgun (WGS) entry which is preliminary data.</text>
</comment>
<name>A0ABS6A3I7_9GAMM</name>
<keyword evidence="3" id="KW-1185">Reference proteome</keyword>
<protein>
    <submittedName>
        <fullName evidence="2">TonB-dependent receptor</fullName>
    </submittedName>
</protein>
<evidence type="ECO:0000259" key="1">
    <source>
        <dbReference type="Pfam" id="PF00593"/>
    </source>
</evidence>
<evidence type="ECO:0000313" key="3">
    <source>
        <dbReference type="Proteomes" id="UP000753376"/>
    </source>
</evidence>